<feature type="transmembrane region" description="Helical" evidence="1">
    <location>
        <begin position="77"/>
        <end position="96"/>
    </location>
</feature>
<feature type="transmembrane region" description="Helical" evidence="1">
    <location>
        <begin position="21"/>
        <end position="41"/>
    </location>
</feature>
<evidence type="ECO:0008006" key="4">
    <source>
        <dbReference type="Google" id="ProtNLM"/>
    </source>
</evidence>
<accession>A0ABT5TYS7</accession>
<dbReference type="Proteomes" id="UP001165561">
    <property type="component" value="Unassembled WGS sequence"/>
</dbReference>
<feature type="transmembrane region" description="Helical" evidence="1">
    <location>
        <begin position="53"/>
        <end position="70"/>
    </location>
</feature>
<keyword evidence="1" id="KW-1133">Transmembrane helix</keyword>
<sequence length="156" mass="15125">GLAVVAAFVHQMLRRDGRPRLVESVSGVVAGVVVVVTAALWVDVSAADGGRTLVLVAAAGLTLAAVWTALPVSVAVLASGAALLAGGGGLLVAHLLPGVELAVAAAVGAGAGLFTAVLHTLLGRSPHVSRPLAGLGAAMLPVLVGSVPAYLAAQLL</sequence>
<feature type="non-terminal residue" evidence="2">
    <location>
        <position position="1"/>
    </location>
</feature>
<gene>
    <name evidence="2" type="ORF">PU560_12150</name>
</gene>
<protein>
    <recommendedName>
        <fullName evidence="4">Type VII secretion integral membrane protein EccD</fullName>
    </recommendedName>
</protein>
<evidence type="ECO:0000313" key="2">
    <source>
        <dbReference type="EMBL" id="MDD9207211.1"/>
    </source>
</evidence>
<keyword evidence="3" id="KW-1185">Reference proteome</keyword>
<feature type="transmembrane region" description="Helical" evidence="1">
    <location>
        <begin position="134"/>
        <end position="153"/>
    </location>
</feature>
<proteinExistence type="predicted"/>
<evidence type="ECO:0000256" key="1">
    <source>
        <dbReference type="SAM" id="Phobius"/>
    </source>
</evidence>
<dbReference type="EMBL" id="JARACI010001064">
    <property type="protein sequence ID" value="MDD9207211.1"/>
    <property type="molecule type" value="Genomic_DNA"/>
</dbReference>
<feature type="transmembrane region" description="Helical" evidence="1">
    <location>
        <begin position="102"/>
        <end position="122"/>
    </location>
</feature>
<keyword evidence="1" id="KW-0812">Transmembrane</keyword>
<organism evidence="2 3">
    <name type="scientific">Georgenia halotolerans</name>
    <dbReference type="NCBI Taxonomy" id="3028317"/>
    <lineage>
        <taxon>Bacteria</taxon>
        <taxon>Bacillati</taxon>
        <taxon>Actinomycetota</taxon>
        <taxon>Actinomycetes</taxon>
        <taxon>Micrococcales</taxon>
        <taxon>Bogoriellaceae</taxon>
        <taxon>Georgenia</taxon>
    </lineage>
</organism>
<name>A0ABT5TYS7_9MICO</name>
<evidence type="ECO:0000313" key="3">
    <source>
        <dbReference type="Proteomes" id="UP001165561"/>
    </source>
</evidence>
<reference evidence="2" key="1">
    <citation type="submission" date="2023-02" db="EMBL/GenBank/DDBJ databases">
        <title>Georgenia sp.10Sc9-8, isolated from a soil sample collected from the Taklamakan desert.</title>
        <authorList>
            <person name="Liu S."/>
        </authorList>
    </citation>
    <scope>NUCLEOTIDE SEQUENCE</scope>
    <source>
        <strain evidence="2">10Sc9-8</strain>
    </source>
</reference>
<keyword evidence="1" id="KW-0472">Membrane</keyword>
<comment type="caution">
    <text evidence="2">The sequence shown here is derived from an EMBL/GenBank/DDBJ whole genome shotgun (WGS) entry which is preliminary data.</text>
</comment>